<feature type="region of interest" description="Disordered" evidence="1">
    <location>
        <begin position="1"/>
        <end position="28"/>
    </location>
</feature>
<dbReference type="AlphaFoldDB" id="A0A376DJ41"/>
<protein>
    <submittedName>
        <fullName evidence="2">Uncharacterized protein</fullName>
    </submittedName>
</protein>
<name>A0A376DJ41_9GAMM</name>
<sequence>MGDCGEDYSAIRERNKKNKNDRLQQNKDLINSSGIKYKVDSSGSMHFETPNGKVIFYPTTNKIQHKQRIMFGGAKKAIDYINKQWRE</sequence>
<dbReference type="EMBL" id="UFXZ01000001">
    <property type="protein sequence ID" value="STC89374.1"/>
    <property type="molecule type" value="Genomic_DNA"/>
</dbReference>
<evidence type="ECO:0000256" key="1">
    <source>
        <dbReference type="SAM" id="MobiDB-lite"/>
    </source>
</evidence>
<proteinExistence type="predicted"/>
<organism evidence="2 3">
    <name type="scientific">Edwardsiella hoshinae</name>
    <dbReference type="NCBI Taxonomy" id="93378"/>
    <lineage>
        <taxon>Bacteria</taxon>
        <taxon>Pseudomonadati</taxon>
        <taxon>Pseudomonadota</taxon>
        <taxon>Gammaproteobacteria</taxon>
        <taxon>Enterobacterales</taxon>
        <taxon>Hafniaceae</taxon>
        <taxon>Edwardsiella</taxon>
    </lineage>
</organism>
<gene>
    <name evidence="2" type="ORF">NCTC12121_02165</name>
</gene>
<evidence type="ECO:0000313" key="2">
    <source>
        <dbReference type="EMBL" id="STC89374.1"/>
    </source>
</evidence>
<accession>A0A376DJ41</accession>
<reference evidence="2 3" key="1">
    <citation type="submission" date="2018-06" db="EMBL/GenBank/DDBJ databases">
        <authorList>
            <consortium name="Pathogen Informatics"/>
            <person name="Doyle S."/>
        </authorList>
    </citation>
    <scope>NUCLEOTIDE SEQUENCE [LARGE SCALE GENOMIC DNA]</scope>
    <source>
        <strain evidence="2 3">NCTC12121</strain>
    </source>
</reference>
<evidence type="ECO:0000313" key="3">
    <source>
        <dbReference type="Proteomes" id="UP000255248"/>
    </source>
</evidence>
<feature type="compositionally biased region" description="Basic and acidic residues" evidence="1">
    <location>
        <begin position="9"/>
        <end position="25"/>
    </location>
</feature>
<dbReference type="Proteomes" id="UP000255248">
    <property type="component" value="Unassembled WGS sequence"/>
</dbReference>